<dbReference type="PROSITE" id="PS50883">
    <property type="entry name" value="EAL"/>
    <property type="match status" value="1"/>
</dbReference>
<dbReference type="Proteomes" id="UP000449209">
    <property type="component" value="Unassembled WGS sequence"/>
</dbReference>
<dbReference type="EMBL" id="WEZQ01000001">
    <property type="protein sequence ID" value="MYV16196.1"/>
    <property type="molecule type" value="Genomic_DNA"/>
</dbReference>
<dbReference type="OrthoDB" id="8731447at2"/>
<comment type="caution">
    <text evidence="2">The sequence shown here is derived from an EMBL/GenBank/DDBJ whole genome shotgun (WGS) entry which is preliminary data.</text>
</comment>
<reference evidence="2 3" key="1">
    <citation type="journal article" date="2019" name="Appl. Environ. Microbiol.">
        <title>Genetic determinants of hydroxycinnamic acid metabolism in heterofermentative lactobacilli.</title>
        <authorList>
            <person name="Gaur G."/>
            <person name="Oh J.H."/>
            <person name="Filannino P."/>
            <person name="Gobbetti M."/>
            <person name="van Pijkeren J.P."/>
            <person name="Ganzle M.G."/>
        </authorList>
    </citation>
    <scope>NUCLEOTIDE SEQUENCE [LARGE SCALE GENOMIC DNA]</scope>
    <source>
        <strain evidence="2 3">C5</strain>
    </source>
</reference>
<dbReference type="PANTHER" id="PTHR33121:SF70">
    <property type="entry name" value="SIGNALING PROTEIN YKOW"/>
    <property type="match status" value="1"/>
</dbReference>
<dbReference type="SMART" id="SM00052">
    <property type="entry name" value="EAL"/>
    <property type="match status" value="1"/>
</dbReference>
<name>A0A6N9I1D1_9LACO</name>
<dbReference type="InterPro" id="IPR001633">
    <property type="entry name" value="EAL_dom"/>
</dbReference>
<gene>
    <name evidence="2" type="ORF">GB993_01460</name>
</gene>
<protein>
    <submittedName>
        <fullName evidence="2">EAL domain-containing protein</fullName>
    </submittedName>
</protein>
<accession>A0A6N9I1D1</accession>
<dbReference type="GO" id="GO:0071111">
    <property type="term" value="F:cyclic-guanylate-specific phosphodiesterase activity"/>
    <property type="evidence" value="ECO:0007669"/>
    <property type="project" value="InterPro"/>
</dbReference>
<dbReference type="InterPro" id="IPR050706">
    <property type="entry name" value="Cyclic-di-GMP_PDE-like"/>
</dbReference>
<evidence type="ECO:0000313" key="2">
    <source>
        <dbReference type="EMBL" id="MYV16196.1"/>
    </source>
</evidence>
<dbReference type="Gene3D" id="3.20.20.450">
    <property type="entry name" value="EAL domain"/>
    <property type="match status" value="1"/>
</dbReference>
<evidence type="ECO:0000313" key="3">
    <source>
        <dbReference type="Proteomes" id="UP000449209"/>
    </source>
</evidence>
<dbReference type="AlphaFoldDB" id="A0A6N9I1D1"/>
<dbReference type="Pfam" id="PF00563">
    <property type="entry name" value="EAL"/>
    <property type="match status" value="1"/>
</dbReference>
<dbReference type="InterPro" id="IPR035919">
    <property type="entry name" value="EAL_sf"/>
</dbReference>
<feature type="domain" description="EAL" evidence="1">
    <location>
        <begin position="1"/>
        <end position="227"/>
    </location>
</feature>
<evidence type="ECO:0000259" key="1">
    <source>
        <dbReference type="PROSITE" id="PS50883"/>
    </source>
</evidence>
<proteinExistence type="predicted"/>
<dbReference type="CDD" id="cd01948">
    <property type="entry name" value="EAL"/>
    <property type="match status" value="1"/>
</dbReference>
<dbReference type="SUPFAM" id="SSF141868">
    <property type="entry name" value="EAL domain-like"/>
    <property type="match status" value="1"/>
</dbReference>
<sequence>MFRFFIQPQLNIATNSIIGYEMLLKEHTPDGWRVPTSFDSITPQNWTELFVASTKLLSLKIHSVSVNLDRRQLMNDDIAQSVIDAQERMRPMRVVVELTERVGKVPFTNDELIPQIQQFTNRGMDFSLDDVDSGDNHYNNIKALLPYADEVKFALQNFKQGLMSPNIREELETWLSITRQYNQRLVLEGIEDEVGDDIANEMGINIRQGYYYGKPHLLALGQDKTFS</sequence>
<organism evidence="2 3">
    <name type="scientific">Furfurilactobacillus milii</name>
    <dbReference type="NCBI Taxonomy" id="2888272"/>
    <lineage>
        <taxon>Bacteria</taxon>
        <taxon>Bacillati</taxon>
        <taxon>Bacillota</taxon>
        <taxon>Bacilli</taxon>
        <taxon>Lactobacillales</taxon>
        <taxon>Lactobacillaceae</taxon>
        <taxon>Furfurilactobacillus</taxon>
    </lineage>
</organism>
<dbReference type="RefSeq" id="WP_161002795.1">
    <property type="nucleotide sequence ID" value="NZ_WEZQ01000001.1"/>
</dbReference>
<dbReference type="PANTHER" id="PTHR33121">
    <property type="entry name" value="CYCLIC DI-GMP PHOSPHODIESTERASE PDEF"/>
    <property type="match status" value="1"/>
</dbReference>